<dbReference type="GO" id="GO:0005615">
    <property type="term" value="C:extracellular space"/>
    <property type="evidence" value="ECO:0007669"/>
    <property type="project" value="TreeGrafter"/>
</dbReference>
<dbReference type="EC" id="3.1.1.-" evidence="9"/>
<dbReference type="PANTHER" id="PTHR43918">
    <property type="entry name" value="ACETYLCHOLINESTERASE"/>
    <property type="match status" value="1"/>
</dbReference>
<evidence type="ECO:0000259" key="10">
    <source>
        <dbReference type="Pfam" id="PF00135"/>
    </source>
</evidence>
<dbReference type="GO" id="GO:0006581">
    <property type="term" value="P:acetylcholine catabolic process"/>
    <property type="evidence" value="ECO:0007669"/>
    <property type="project" value="TreeGrafter"/>
</dbReference>
<dbReference type="InterPro" id="IPR002018">
    <property type="entry name" value="CarbesteraseB"/>
</dbReference>
<sequence>MTWEMAVFIFYLILVRTLTASQSTQDLGPIETISTGRIMGKRMSVLGKTVHAFLGIPYAEAPAGELRFRNPVPRVPWQDTFNASYYGFGCFQAPDENFPGFEGSEMWNPNVELNEDCLNLNVWVPYPRPVNSPVLVWIYGGGFFAGVSSLDVYDGKTLAAVEGLVVVSMNFRLAALGFLAMDDPSAPGNQALRDQALALQWVQDNIHVFGGDPDQVTIFGESSGAASIAFHMISPVSKHLFQRVGLQSASAVAPWAYYTMEEGRRRGLTLAEKLNCLDDQSGEALTTPQIVDCMRTREVVDILRWQWVTLDFADFPFVPVVDGTFVPERPQSAMERRAFKNCEVIVGSNKNEGIFFMVYEVPGISKFSQSHLNREQYMDAVEYCFRKANTFGINAIDFEYTPWLSPDDPVALRDAVEQAVGDHIFGCPAYELAMAAASAQNPVYYYRFTDRASNNPWPEWMGVLHGDEIMYIFGIPLHPEFGYNSAEAELSRKMMNYWANFARTGNPNKAKEDDPEGDWPLYTVERQEFFTLNKSIVSGDVFIGRGPRAKQCAFWRDYLPTLVTQTGDISEAERKWKQQFNDWSTKYMVNWKAEFDSYINGRQCDDRNH</sequence>
<dbReference type="InterPro" id="IPR050654">
    <property type="entry name" value="AChE-related_enzymes"/>
</dbReference>
<evidence type="ECO:0000256" key="6">
    <source>
        <dbReference type="ARBA" id="ARBA00023157"/>
    </source>
</evidence>
<evidence type="ECO:0000256" key="4">
    <source>
        <dbReference type="ARBA" id="ARBA00022525"/>
    </source>
</evidence>
<evidence type="ECO:0000256" key="5">
    <source>
        <dbReference type="ARBA" id="ARBA00022801"/>
    </source>
</evidence>
<evidence type="ECO:0000256" key="9">
    <source>
        <dbReference type="RuleBase" id="RU361235"/>
    </source>
</evidence>
<organism evidence="12 13">
    <name type="scientific">Patiria miniata</name>
    <name type="common">Bat star</name>
    <name type="synonym">Asterina miniata</name>
    <dbReference type="NCBI Taxonomy" id="46514"/>
    <lineage>
        <taxon>Eukaryota</taxon>
        <taxon>Metazoa</taxon>
        <taxon>Echinodermata</taxon>
        <taxon>Eleutherozoa</taxon>
        <taxon>Asterozoa</taxon>
        <taxon>Asteroidea</taxon>
        <taxon>Valvatacea</taxon>
        <taxon>Valvatida</taxon>
        <taxon>Asterinidae</taxon>
        <taxon>Patiria</taxon>
    </lineage>
</organism>
<dbReference type="InterPro" id="IPR014788">
    <property type="entry name" value="AChE_tetra"/>
</dbReference>
<dbReference type="Gene3D" id="3.40.50.1820">
    <property type="entry name" value="alpha/beta hydrolase"/>
    <property type="match status" value="1"/>
</dbReference>
<feature type="domain" description="Carboxylesterase type B" evidence="10">
    <location>
        <begin position="32"/>
        <end position="555"/>
    </location>
</feature>
<dbReference type="InterPro" id="IPR000997">
    <property type="entry name" value="Cholinesterase"/>
</dbReference>
<dbReference type="GO" id="GO:0005886">
    <property type="term" value="C:plasma membrane"/>
    <property type="evidence" value="ECO:0007669"/>
    <property type="project" value="TreeGrafter"/>
</dbReference>
<name>A0A913ZIB7_PATMI</name>
<dbReference type="PRINTS" id="PR00878">
    <property type="entry name" value="CHOLNESTRASE"/>
</dbReference>
<keyword evidence="9" id="KW-0732">Signal</keyword>
<keyword evidence="6" id="KW-1015">Disulfide bond</keyword>
<evidence type="ECO:0000259" key="11">
    <source>
        <dbReference type="Pfam" id="PF08674"/>
    </source>
</evidence>
<feature type="chain" id="PRO_5038162801" description="Carboxylic ester hydrolase" evidence="9">
    <location>
        <begin position="21"/>
        <end position="609"/>
    </location>
</feature>
<evidence type="ECO:0000256" key="2">
    <source>
        <dbReference type="ARBA" id="ARBA00005964"/>
    </source>
</evidence>
<feature type="signal peptide" evidence="9">
    <location>
        <begin position="1"/>
        <end position="20"/>
    </location>
</feature>
<dbReference type="GeneID" id="119724235"/>
<evidence type="ECO:0000256" key="1">
    <source>
        <dbReference type="ARBA" id="ARBA00004613"/>
    </source>
</evidence>
<evidence type="ECO:0000313" key="12">
    <source>
        <dbReference type="EnsemblMetazoa" id="XP_038051124.1"/>
    </source>
</evidence>
<feature type="active site" description="Charge relay system" evidence="8">
    <location>
        <position position="352"/>
    </location>
</feature>
<dbReference type="InterPro" id="IPR019826">
    <property type="entry name" value="Carboxylesterase_B_AS"/>
</dbReference>
<dbReference type="FunFam" id="3.40.50.1820:FF:000029">
    <property type="entry name" value="Acetylcholinesterase"/>
    <property type="match status" value="1"/>
</dbReference>
<dbReference type="CDD" id="cd00312">
    <property type="entry name" value="Esterase_lipase"/>
    <property type="match status" value="1"/>
</dbReference>
<dbReference type="GO" id="GO:0019695">
    <property type="term" value="P:choline metabolic process"/>
    <property type="evidence" value="ECO:0007669"/>
    <property type="project" value="TreeGrafter"/>
</dbReference>
<reference evidence="12" key="1">
    <citation type="submission" date="2022-11" db="UniProtKB">
        <authorList>
            <consortium name="EnsemblMetazoa"/>
        </authorList>
    </citation>
    <scope>IDENTIFICATION</scope>
</reference>
<keyword evidence="4" id="KW-0964">Secreted</keyword>
<proteinExistence type="inferred from homology"/>
<dbReference type="AlphaFoldDB" id="A0A913ZIB7"/>
<evidence type="ECO:0000313" key="13">
    <source>
        <dbReference type="Proteomes" id="UP000887568"/>
    </source>
</evidence>
<dbReference type="PANTHER" id="PTHR43918:SF12">
    <property type="entry name" value="ACETYLCHOLINESTERASE 1"/>
    <property type="match status" value="1"/>
</dbReference>
<keyword evidence="7" id="KW-0325">Glycoprotein</keyword>
<dbReference type="SUPFAM" id="SSF53474">
    <property type="entry name" value="alpha/beta-Hydrolases"/>
    <property type="match status" value="1"/>
</dbReference>
<accession>A0A913ZIB7</accession>
<keyword evidence="3" id="KW-0719">Serine esterase</keyword>
<dbReference type="RefSeq" id="XP_038051124.1">
    <property type="nucleotide sequence ID" value="XM_038195196.1"/>
</dbReference>
<dbReference type="EnsemblMetazoa" id="XM_038195196.1">
    <property type="protein sequence ID" value="XP_038051124.1"/>
    <property type="gene ID" value="LOC119724235"/>
</dbReference>
<dbReference type="OrthoDB" id="9000293at2759"/>
<feature type="active site" description="Acyl-ester intermediate" evidence="8">
    <location>
        <position position="222"/>
    </location>
</feature>
<feature type="domain" description="Acetylcholinesterase tetramerisation" evidence="11">
    <location>
        <begin position="571"/>
        <end position="600"/>
    </location>
</feature>
<comment type="similarity">
    <text evidence="2 9">Belongs to the type-B carboxylesterase/lipase family.</text>
</comment>
<evidence type="ECO:0000256" key="3">
    <source>
        <dbReference type="ARBA" id="ARBA00022487"/>
    </source>
</evidence>
<dbReference type="PROSITE" id="PS00122">
    <property type="entry name" value="CARBOXYLESTERASE_B_1"/>
    <property type="match status" value="1"/>
</dbReference>
<dbReference type="InterPro" id="IPR029058">
    <property type="entry name" value="AB_hydrolase_fold"/>
</dbReference>
<dbReference type="Pfam" id="PF00135">
    <property type="entry name" value="COesterase"/>
    <property type="match status" value="1"/>
</dbReference>
<keyword evidence="5 9" id="KW-0378">Hydrolase</keyword>
<dbReference type="Pfam" id="PF08674">
    <property type="entry name" value="AChE_tetra"/>
    <property type="match status" value="1"/>
</dbReference>
<evidence type="ECO:0000256" key="8">
    <source>
        <dbReference type="PIRSR" id="PIRSR600997-1"/>
    </source>
</evidence>
<dbReference type="Proteomes" id="UP000887568">
    <property type="component" value="Unplaced"/>
</dbReference>
<comment type="subcellular location">
    <subcellularLocation>
        <location evidence="1">Secreted</location>
    </subcellularLocation>
</comment>
<feature type="active site" description="Charge relay system" evidence="8">
    <location>
        <position position="465"/>
    </location>
</feature>
<protein>
    <recommendedName>
        <fullName evidence="9">Carboxylic ester hydrolase</fullName>
        <ecNumber evidence="9">3.1.1.-</ecNumber>
    </recommendedName>
</protein>
<evidence type="ECO:0000256" key="7">
    <source>
        <dbReference type="ARBA" id="ARBA00023180"/>
    </source>
</evidence>
<keyword evidence="13" id="KW-1185">Reference proteome</keyword>
<dbReference type="OMA" id="WNTIAPI"/>
<dbReference type="GO" id="GO:0003990">
    <property type="term" value="F:acetylcholinesterase activity"/>
    <property type="evidence" value="ECO:0007669"/>
    <property type="project" value="TreeGrafter"/>
</dbReference>